<feature type="domain" description="UCH catalytic" evidence="11">
    <location>
        <begin position="22"/>
        <end position="252"/>
    </location>
</feature>
<keyword evidence="6 7" id="KW-0788">Thiol protease</keyword>
<organism evidence="12 13">
    <name type="scientific">Polarella glacialis</name>
    <name type="common">Dinoflagellate</name>
    <dbReference type="NCBI Taxonomy" id="89957"/>
    <lineage>
        <taxon>Eukaryota</taxon>
        <taxon>Sar</taxon>
        <taxon>Alveolata</taxon>
        <taxon>Dinophyceae</taxon>
        <taxon>Suessiales</taxon>
        <taxon>Suessiaceae</taxon>
        <taxon>Polarella</taxon>
    </lineage>
</organism>
<dbReference type="GO" id="GO:0016579">
    <property type="term" value="P:protein deubiquitination"/>
    <property type="evidence" value="ECO:0007669"/>
    <property type="project" value="TreeGrafter"/>
</dbReference>
<dbReference type="PANTHER" id="PTHR10589">
    <property type="entry name" value="UBIQUITIN CARBOXYL-TERMINAL HYDROLASE"/>
    <property type="match status" value="1"/>
</dbReference>
<dbReference type="InterPro" id="IPR015940">
    <property type="entry name" value="UBA"/>
</dbReference>
<accession>A0A813K1N1</accession>
<evidence type="ECO:0000259" key="11">
    <source>
        <dbReference type="PROSITE" id="PS52048"/>
    </source>
</evidence>
<comment type="caution">
    <text evidence="12">The sequence shown here is derived from an EMBL/GenBank/DDBJ whole genome shotgun (WGS) entry which is preliminary data.</text>
</comment>
<feature type="site" description="Transition state stabilizer" evidence="7">
    <location>
        <position position="104"/>
    </location>
</feature>
<evidence type="ECO:0000256" key="7">
    <source>
        <dbReference type="PROSITE-ProRule" id="PRU01393"/>
    </source>
</evidence>
<dbReference type="InterPro" id="IPR038765">
    <property type="entry name" value="Papain-like_cys_pep_sf"/>
</dbReference>
<gene>
    <name evidence="12" type="ORF">PGLA2088_LOCUS28952</name>
</gene>
<feature type="region of interest" description="Disordered" evidence="9">
    <location>
        <begin position="1"/>
        <end position="23"/>
    </location>
</feature>
<evidence type="ECO:0000256" key="6">
    <source>
        <dbReference type="ARBA" id="ARBA00022807"/>
    </source>
</evidence>
<dbReference type="Gene3D" id="3.40.532.10">
    <property type="entry name" value="Peptidase C12, ubiquitin carboxyl-terminal hydrolase"/>
    <property type="match status" value="1"/>
</dbReference>
<keyword evidence="4 7" id="KW-0833">Ubl conjugation pathway</keyword>
<feature type="domain" description="UBA" evidence="10">
    <location>
        <begin position="267"/>
        <end position="306"/>
    </location>
</feature>
<dbReference type="SUPFAM" id="SSF46934">
    <property type="entry name" value="UBA-like"/>
    <property type="match status" value="1"/>
</dbReference>
<dbReference type="SMART" id="SM00165">
    <property type="entry name" value="UBA"/>
    <property type="match status" value="1"/>
</dbReference>
<dbReference type="GO" id="GO:0004843">
    <property type="term" value="F:cysteine-type deubiquitinase activity"/>
    <property type="evidence" value="ECO:0007669"/>
    <property type="project" value="UniProtKB-UniRule"/>
</dbReference>
<feature type="non-terminal residue" evidence="12">
    <location>
        <position position="306"/>
    </location>
</feature>
<dbReference type="PROSITE" id="PS50030">
    <property type="entry name" value="UBA"/>
    <property type="match status" value="1"/>
</dbReference>
<dbReference type="EC" id="3.4.19.12" evidence="8"/>
<keyword evidence="3 7" id="KW-0645">Protease</keyword>
<comment type="catalytic activity">
    <reaction evidence="1 7 8">
        <text>Thiol-dependent hydrolysis of ester, thioester, amide, peptide and isopeptide bonds formed by the C-terminal Gly of ubiquitin (a 76-residue protein attached to proteins as an intracellular targeting signal).</text>
        <dbReference type="EC" id="3.4.19.12"/>
    </reaction>
</comment>
<reference evidence="12" key="1">
    <citation type="submission" date="2021-02" db="EMBL/GenBank/DDBJ databases">
        <authorList>
            <person name="Dougan E. K."/>
            <person name="Rhodes N."/>
            <person name="Thang M."/>
            <person name="Chan C."/>
        </authorList>
    </citation>
    <scope>NUCLEOTIDE SEQUENCE</scope>
</reference>
<evidence type="ECO:0000256" key="4">
    <source>
        <dbReference type="ARBA" id="ARBA00022786"/>
    </source>
</evidence>
<comment type="similarity">
    <text evidence="2 7 8">Belongs to the peptidase C12 family.</text>
</comment>
<keyword evidence="5 7" id="KW-0378">Hydrolase</keyword>
<evidence type="ECO:0000256" key="8">
    <source>
        <dbReference type="RuleBase" id="RU361215"/>
    </source>
</evidence>
<dbReference type="GO" id="GO:0006511">
    <property type="term" value="P:ubiquitin-dependent protein catabolic process"/>
    <property type="evidence" value="ECO:0007669"/>
    <property type="project" value="UniProtKB-UniRule"/>
</dbReference>
<evidence type="ECO:0000313" key="13">
    <source>
        <dbReference type="Proteomes" id="UP000626109"/>
    </source>
</evidence>
<dbReference type="InterPro" id="IPR036959">
    <property type="entry name" value="Peptidase_C12_UCH_sf"/>
</dbReference>
<dbReference type="PANTHER" id="PTHR10589:SF17">
    <property type="entry name" value="UBIQUITIN CARBOXYL-TERMINAL HYDROLASE"/>
    <property type="match status" value="1"/>
</dbReference>
<dbReference type="Proteomes" id="UP000626109">
    <property type="component" value="Unassembled WGS sequence"/>
</dbReference>
<proteinExistence type="inferred from homology"/>
<feature type="active site" description="Nucleophile" evidence="7">
    <location>
        <position position="112"/>
    </location>
</feature>
<dbReference type="Pfam" id="PF00627">
    <property type="entry name" value="UBA"/>
    <property type="match status" value="1"/>
</dbReference>
<evidence type="ECO:0000256" key="3">
    <source>
        <dbReference type="ARBA" id="ARBA00022670"/>
    </source>
</evidence>
<dbReference type="CDD" id="cd14291">
    <property type="entry name" value="UBA1_NUB1_like"/>
    <property type="match status" value="1"/>
</dbReference>
<name>A0A813K1N1_POLGL</name>
<sequence>VVPESSANAADAEQQRKSKNPRWLPLESNPAVLNGFLSRVGVPSQLKFSDVLGLDEELLNMVPQPVHAVCLLFPCKPIRKPRQEALEGREESRRAPASTFYLLQHKDFGNACGTIAAVHAIGSLARSGACELTPGSAMERFLLAVAGKDPAEIGWDLADASELHEVSEAAARSIEAQTQTPGRQDKVDGHFVVFVAVEGRLVELDGCMGFPIDHGPLGASGEMLKEAARVIREEFMSRAPGNPNFSVMALSSEDVDVDMMLSVGQGAADEAKVQMLVSMGFAETAAREALLAACGDEQVATELLCG</sequence>
<dbReference type="PRINTS" id="PR00707">
    <property type="entry name" value="UBCTHYDRLASE"/>
</dbReference>
<dbReference type="InterPro" id="IPR001578">
    <property type="entry name" value="Peptidase_C12_UCH"/>
</dbReference>
<protein>
    <recommendedName>
        <fullName evidence="8">Ubiquitin carboxyl-terminal hydrolase</fullName>
        <ecNumber evidence="8">3.4.19.12</ecNumber>
    </recommendedName>
</protein>
<dbReference type="EMBL" id="CAJNNW010028100">
    <property type="protein sequence ID" value="CAE8694642.1"/>
    <property type="molecule type" value="Genomic_DNA"/>
</dbReference>
<dbReference type="SUPFAM" id="SSF54001">
    <property type="entry name" value="Cysteine proteinases"/>
    <property type="match status" value="1"/>
</dbReference>
<dbReference type="Pfam" id="PF01088">
    <property type="entry name" value="Peptidase_C12"/>
    <property type="match status" value="1"/>
</dbReference>
<evidence type="ECO:0000256" key="1">
    <source>
        <dbReference type="ARBA" id="ARBA00000707"/>
    </source>
</evidence>
<evidence type="ECO:0000259" key="10">
    <source>
        <dbReference type="PROSITE" id="PS50030"/>
    </source>
</evidence>
<dbReference type="InterPro" id="IPR009060">
    <property type="entry name" value="UBA-like_sf"/>
</dbReference>
<feature type="site" description="Important for enzyme activity" evidence="7">
    <location>
        <position position="205"/>
    </location>
</feature>
<dbReference type="PROSITE" id="PS52048">
    <property type="entry name" value="UCH_DOMAIN"/>
    <property type="match status" value="1"/>
</dbReference>
<dbReference type="Gene3D" id="1.10.8.10">
    <property type="entry name" value="DNA helicase RuvA subunit, C-terminal domain"/>
    <property type="match status" value="1"/>
</dbReference>
<dbReference type="AlphaFoldDB" id="A0A813K1N1"/>
<feature type="active site" description="Proton donor" evidence="7">
    <location>
        <position position="190"/>
    </location>
</feature>
<dbReference type="FunFam" id="3.40.532.10:FF:000006">
    <property type="entry name" value="Ubiquitin carboxyl-terminal hydrolase"/>
    <property type="match status" value="1"/>
</dbReference>
<dbReference type="GO" id="GO:0005737">
    <property type="term" value="C:cytoplasm"/>
    <property type="evidence" value="ECO:0007669"/>
    <property type="project" value="TreeGrafter"/>
</dbReference>
<evidence type="ECO:0000256" key="2">
    <source>
        <dbReference type="ARBA" id="ARBA00009326"/>
    </source>
</evidence>
<evidence type="ECO:0000313" key="12">
    <source>
        <dbReference type="EMBL" id="CAE8694642.1"/>
    </source>
</evidence>
<evidence type="ECO:0000256" key="5">
    <source>
        <dbReference type="ARBA" id="ARBA00022801"/>
    </source>
</evidence>
<evidence type="ECO:0000256" key="9">
    <source>
        <dbReference type="SAM" id="MobiDB-lite"/>
    </source>
</evidence>